<evidence type="ECO:0000313" key="3">
    <source>
        <dbReference type="EMBL" id="CAH0374059.1"/>
    </source>
</evidence>
<comment type="caution">
    <text evidence="3">The sequence shown here is derived from an EMBL/GenBank/DDBJ whole genome shotgun (WGS) entry which is preliminary data.</text>
</comment>
<dbReference type="AlphaFoldDB" id="A0A8J2SW86"/>
<dbReference type="Proteomes" id="UP000789595">
    <property type="component" value="Unassembled WGS sequence"/>
</dbReference>
<reference evidence="3" key="1">
    <citation type="submission" date="2021-11" db="EMBL/GenBank/DDBJ databases">
        <authorList>
            <consortium name="Genoscope - CEA"/>
            <person name="William W."/>
        </authorList>
    </citation>
    <scope>NUCLEOTIDE SEQUENCE</scope>
</reference>
<evidence type="ECO:0000313" key="4">
    <source>
        <dbReference type="Proteomes" id="UP000789595"/>
    </source>
</evidence>
<feature type="compositionally biased region" description="Basic and acidic residues" evidence="1">
    <location>
        <begin position="223"/>
        <end position="233"/>
    </location>
</feature>
<protein>
    <submittedName>
        <fullName evidence="3">Uncharacterized protein</fullName>
    </submittedName>
</protein>
<keyword evidence="4" id="KW-1185">Reference proteome</keyword>
<evidence type="ECO:0000256" key="1">
    <source>
        <dbReference type="SAM" id="MobiDB-lite"/>
    </source>
</evidence>
<evidence type="ECO:0000256" key="2">
    <source>
        <dbReference type="SAM" id="SignalP"/>
    </source>
</evidence>
<feature type="region of interest" description="Disordered" evidence="1">
    <location>
        <begin position="208"/>
        <end position="233"/>
    </location>
</feature>
<organism evidence="3 4">
    <name type="scientific">Pelagomonas calceolata</name>
    <dbReference type="NCBI Taxonomy" id="35677"/>
    <lineage>
        <taxon>Eukaryota</taxon>
        <taxon>Sar</taxon>
        <taxon>Stramenopiles</taxon>
        <taxon>Ochrophyta</taxon>
        <taxon>Pelagophyceae</taxon>
        <taxon>Pelagomonadales</taxon>
        <taxon>Pelagomonadaceae</taxon>
        <taxon>Pelagomonas</taxon>
    </lineage>
</organism>
<accession>A0A8J2SW86</accession>
<gene>
    <name evidence="3" type="ORF">PECAL_4P13170</name>
</gene>
<proteinExistence type="predicted"/>
<keyword evidence="2" id="KW-0732">Signal</keyword>
<dbReference type="EMBL" id="CAKKNE010000004">
    <property type="protein sequence ID" value="CAH0374059.1"/>
    <property type="molecule type" value="Genomic_DNA"/>
</dbReference>
<feature type="chain" id="PRO_5035317570" evidence="2">
    <location>
        <begin position="17"/>
        <end position="233"/>
    </location>
</feature>
<name>A0A8J2SW86_9STRA</name>
<feature type="signal peptide" evidence="2">
    <location>
        <begin position="1"/>
        <end position="16"/>
    </location>
</feature>
<sequence>MAQRVALMLPLAVAAAVTHTRRAALKHTAYAVAAAAAPAGAKELYYTKEEFCRISDEQSKNGIEFGCEQYVASPEKRARMRLRALDAITRASEKLDTYRVETAESGAVIRGALRRDPLDGLRAQGRRLATLTKTSDAGLKYDDAIARVDALDRTLRRLEIDGSDRALAAAATDLDAAQGALRTLVAVGGDGEVLPQLTVPLPKGCSPDGRGCGPLDAPGLDLARPDMEARKAS</sequence>